<dbReference type="PRINTS" id="PR00303">
    <property type="entry name" value="SECYTRNLCASE"/>
</dbReference>
<dbReference type="EMBL" id="QJJR01000015">
    <property type="protein sequence ID" value="PXW87698.1"/>
    <property type="molecule type" value="Genomic_DNA"/>
</dbReference>
<dbReference type="InterPro" id="IPR026593">
    <property type="entry name" value="SecY"/>
</dbReference>
<evidence type="ECO:0000313" key="15">
    <source>
        <dbReference type="Proteomes" id="UP000247922"/>
    </source>
</evidence>
<evidence type="ECO:0000256" key="13">
    <source>
        <dbReference type="RuleBase" id="RU004349"/>
    </source>
</evidence>
<feature type="transmembrane region" description="Helical" evidence="10">
    <location>
        <begin position="313"/>
        <end position="330"/>
    </location>
</feature>
<feature type="transmembrane region" description="Helical" evidence="10">
    <location>
        <begin position="18"/>
        <end position="38"/>
    </location>
</feature>
<dbReference type="PANTHER" id="PTHR10906">
    <property type="entry name" value="SECY/SEC61-ALPHA FAMILY MEMBER"/>
    <property type="match status" value="1"/>
</dbReference>
<feature type="transmembrane region" description="Helical" evidence="10">
    <location>
        <begin position="273"/>
        <end position="293"/>
    </location>
</feature>
<dbReference type="InterPro" id="IPR002208">
    <property type="entry name" value="SecY/SEC61-alpha"/>
</dbReference>
<evidence type="ECO:0000256" key="12">
    <source>
        <dbReference type="RuleBase" id="RU003484"/>
    </source>
</evidence>
<comment type="caution">
    <text evidence="10">Lacks conserved residue(s) required for the propagation of feature annotation.</text>
</comment>
<dbReference type="FunFam" id="1.10.3370.10:FF:000001">
    <property type="entry name" value="Preprotein translocase subunit SecY"/>
    <property type="match status" value="1"/>
</dbReference>
<evidence type="ECO:0000256" key="9">
    <source>
        <dbReference type="ARBA" id="ARBA00039733"/>
    </source>
</evidence>
<dbReference type="InterPro" id="IPR030659">
    <property type="entry name" value="SecY_CS"/>
</dbReference>
<comment type="caution">
    <text evidence="14">The sequence shown here is derived from an EMBL/GenBank/DDBJ whole genome shotgun (WGS) entry which is preliminary data.</text>
</comment>
<reference evidence="14 15" key="1">
    <citation type="submission" date="2018-05" db="EMBL/GenBank/DDBJ databases">
        <title>Genomic Encyclopedia of Type Strains, Phase IV (KMG-IV): sequencing the most valuable type-strain genomes for metagenomic binning, comparative biology and taxonomic classification.</title>
        <authorList>
            <person name="Goeker M."/>
        </authorList>
    </citation>
    <scope>NUCLEOTIDE SEQUENCE [LARGE SCALE GENOMIC DNA]</scope>
    <source>
        <strain evidence="14 15">DSM 22440</strain>
    </source>
</reference>
<dbReference type="SUPFAM" id="SSF103491">
    <property type="entry name" value="Preprotein translocase SecY subunit"/>
    <property type="match status" value="1"/>
</dbReference>
<evidence type="ECO:0000256" key="6">
    <source>
        <dbReference type="ARBA" id="ARBA00022989"/>
    </source>
</evidence>
<keyword evidence="15" id="KW-1185">Reference proteome</keyword>
<feature type="transmembrane region" description="Helical" evidence="10">
    <location>
        <begin position="364"/>
        <end position="390"/>
    </location>
</feature>
<keyword evidence="10" id="KW-1003">Cell membrane</keyword>
<accession>A0A2V3W3I6</accession>
<evidence type="ECO:0000313" key="14">
    <source>
        <dbReference type="EMBL" id="PXW87698.1"/>
    </source>
</evidence>
<evidence type="ECO:0000256" key="1">
    <source>
        <dbReference type="ARBA" id="ARBA00004141"/>
    </source>
</evidence>
<keyword evidence="6 10" id="KW-1133">Transmembrane helix</keyword>
<keyword evidence="3 10" id="KW-0813">Transport</keyword>
<protein>
    <recommendedName>
        <fullName evidence="9 10">Protein translocase subunit SecY</fullName>
    </recommendedName>
</protein>
<keyword evidence="7 10" id="KW-0811">Translocation</keyword>
<comment type="function">
    <text evidence="10 11">The central subunit of the protein translocation channel SecYEG. Consists of two halves formed by TMs 1-5 and 6-10. These two domains form a lateral gate at the front which open onto the bilayer between TMs 2 and 7, and are clamped together by SecE at the back. The channel is closed by both a pore ring composed of hydrophobic SecY resides and a short helix (helix 2A) on the extracellular side of the membrane which forms a plug. The plug probably moves laterally to allow the channel to open. The ring and the pore may move independently.</text>
</comment>
<keyword evidence="4 10" id="KW-0812">Transmembrane</keyword>
<dbReference type="PROSITE" id="PS00756">
    <property type="entry name" value="SECY_2"/>
    <property type="match status" value="1"/>
</dbReference>
<sequence length="431" mass="46994">MFQTISNFFRVKDIRDKIVFTLLMLIVFRVGTFIPVPFTDRTAIGFMNDSQNVFGFLNTFGGGALQNFSILAMGIMPYITASIIMQLLQMDVVPKFAEWKKQGEVGRRKLAQVTRYATIVLAFIQAIAMSVGFNAMSGGGLIRDPGVDKFLVIAIVLTAGTAFLMWLGEQITAYGVGNGISIIIFAGIVAAIPNTINQIYTQYFGGNAGDELFINIVIVALIALVVLGVTVGVIFIQQATRKIPIQYAKRLVNRSPVGGHSTHLPLKVNTAGVIPVIFAVSFIMAPRTIASFFDGGFAGTIERIFDYTQPIGMVIYVVLIIAFAYFYTFVQSNPEQMAENLKKQGGYIPGIRPGKKTETYLTRVLYRLTFVGAIFLAAVAVLPIILGGLAGLPQSVQIGGTSMLIVVGVALQTMKQLESQLVKRHYKGFIK</sequence>
<feature type="transmembrane region" description="Helical" evidence="10">
    <location>
        <begin position="116"/>
        <end position="138"/>
    </location>
</feature>
<evidence type="ECO:0000256" key="2">
    <source>
        <dbReference type="ARBA" id="ARBA00005751"/>
    </source>
</evidence>
<evidence type="ECO:0000256" key="4">
    <source>
        <dbReference type="ARBA" id="ARBA00022692"/>
    </source>
</evidence>
<name>A0A2V3W3I6_9BACI</name>
<dbReference type="HAMAP" id="MF_01465">
    <property type="entry name" value="SecY"/>
    <property type="match status" value="1"/>
</dbReference>
<dbReference type="PROSITE" id="PS00755">
    <property type="entry name" value="SECY_1"/>
    <property type="match status" value="1"/>
</dbReference>
<dbReference type="AlphaFoldDB" id="A0A2V3W3I6"/>
<dbReference type="GO" id="GO:0006605">
    <property type="term" value="P:protein targeting"/>
    <property type="evidence" value="ECO:0007669"/>
    <property type="project" value="UniProtKB-UniRule"/>
</dbReference>
<dbReference type="PIRSF" id="PIRSF004557">
    <property type="entry name" value="SecY"/>
    <property type="match status" value="1"/>
</dbReference>
<comment type="subcellular location">
    <subcellularLocation>
        <location evidence="10">Cell membrane</location>
        <topology evidence="10">Multi-pass membrane protein</topology>
    </subcellularLocation>
    <subcellularLocation>
        <location evidence="1 12">Membrane</location>
        <topology evidence="1 12">Multi-pass membrane protein</topology>
    </subcellularLocation>
</comment>
<evidence type="ECO:0000256" key="3">
    <source>
        <dbReference type="ARBA" id="ARBA00022448"/>
    </source>
</evidence>
<evidence type="ECO:0000256" key="5">
    <source>
        <dbReference type="ARBA" id="ARBA00022927"/>
    </source>
</evidence>
<feature type="transmembrane region" description="Helical" evidence="10">
    <location>
        <begin position="212"/>
        <end position="236"/>
    </location>
</feature>
<feature type="transmembrane region" description="Helical" evidence="10">
    <location>
        <begin position="396"/>
        <end position="414"/>
    </location>
</feature>
<dbReference type="InterPro" id="IPR023201">
    <property type="entry name" value="SecY_dom_sf"/>
</dbReference>
<dbReference type="Pfam" id="PF00344">
    <property type="entry name" value="SecY"/>
    <property type="match status" value="1"/>
</dbReference>
<gene>
    <name evidence="10" type="primary">secY</name>
    <name evidence="14" type="ORF">DES38_11517</name>
</gene>
<evidence type="ECO:0000256" key="8">
    <source>
        <dbReference type="ARBA" id="ARBA00023136"/>
    </source>
</evidence>
<comment type="similarity">
    <text evidence="2 10 13">Belongs to the SecY/SEC61-alpha family.</text>
</comment>
<dbReference type="GO" id="GO:0043952">
    <property type="term" value="P:protein transport by the Sec complex"/>
    <property type="evidence" value="ECO:0007669"/>
    <property type="project" value="UniProtKB-UniRule"/>
</dbReference>
<dbReference type="GO" id="GO:0005886">
    <property type="term" value="C:plasma membrane"/>
    <property type="evidence" value="ECO:0007669"/>
    <property type="project" value="UniProtKB-SubCell"/>
</dbReference>
<dbReference type="NCBIfam" id="TIGR00967">
    <property type="entry name" value="3a0501s007"/>
    <property type="match status" value="1"/>
</dbReference>
<dbReference type="Gene3D" id="1.10.3370.10">
    <property type="entry name" value="SecY subunit domain"/>
    <property type="match status" value="1"/>
</dbReference>
<evidence type="ECO:0000256" key="10">
    <source>
        <dbReference type="HAMAP-Rule" id="MF_01465"/>
    </source>
</evidence>
<organism evidence="14 15">
    <name type="scientific">Streptohalobacillus salinus</name>
    <dbReference type="NCBI Taxonomy" id="621096"/>
    <lineage>
        <taxon>Bacteria</taxon>
        <taxon>Bacillati</taxon>
        <taxon>Bacillota</taxon>
        <taxon>Bacilli</taxon>
        <taxon>Bacillales</taxon>
        <taxon>Bacillaceae</taxon>
        <taxon>Streptohalobacillus</taxon>
    </lineage>
</organism>
<keyword evidence="8 10" id="KW-0472">Membrane</keyword>
<dbReference type="GO" id="GO:0065002">
    <property type="term" value="P:intracellular protein transmembrane transport"/>
    <property type="evidence" value="ECO:0007669"/>
    <property type="project" value="UniProtKB-UniRule"/>
</dbReference>
<feature type="transmembrane region" description="Helical" evidence="10">
    <location>
        <begin position="174"/>
        <end position="192"/>
    </location>
</feature>
<evidence type="ECO:0000256" key="7">
    <source>
        <dbReference type="ARBA" id="ARBA00023010"/>
    </source>
</evidence>
<comment type="subunit">
    <text evidence="10">Component of the Sec protein translocase complex. Heterotrimer consisting of SecY, SecE and SecG subunits. The heterotrimers can form oligomers, although 1 heterotrimer is thought to be able to translocate proteins. Interacts with the ribosome. Interacts with SecDF, and other proteins may be involved. Interacts with SecA.</text>
</comment>
<dbReference type="OrthoDB" id="9809248at2"/>
<dbReference type="RefSeq" id="WP_110252023.1">
    <property type="nucleotide sequence ID" value="NZ_QJJR01000015.1"/>
</dbReference>
<keyword evidence="5 10" id="KW-0653">Protein transport</keyword>
<evidence type="ECO:0000256" key="11">
    <source>
        <dbReference type="RuleBase" id="RU000537"/>
    </source>
</evidence>
<proteinExistence type="inferred from homology"/>
<dbReference type="Proteomes" id="UP000247922">
    <property type="component" value="Unassembled WGS sequence"/>
</dbReference>
<feature type="transmembrane region" description="Helical" evidence="10">
    <location>
        <begin position="150"/>
        <end position="167"/>
    </location>
</feature>